<protein>
    <submittedName>
        <fullName evidence="2">Uncharacterized protein</fullName>
    </submittedName>
</protein>
<sequence length="73" mass="8401">MPTSLWESCKNPTDTFLSGMKMDENLILTSWQADDDPQRGPYTFKLDQDQQGEDHYVVSKKSLPHGKNQMPGW</sequence>
<accession>A0A8T1QUE2</accession>
<dbReference type="Proteomes" id="UP000811609">
    <property type="component" value="Chromosome 4"/>
</dbReference>
<organism evidence="2 3">
    <name type="scientific">Carya illinoinensis</name>
    <name type="common">Pecan</name>
    <dbReference type="NCBI Taxonomy" id="32201"/>
    <lineage>
        <taxon>Eukaryota</taxon>
        <taxon>Viridiplantae</taxon>
        <taxon>Streptophyta</taxon>
        <taxon>Embryophyta</taxon>
        <taxon>Tracheophyta</taxon>
        <taxon>Spermatophyta</taxon>
        <taxon>Magnoliopsida</taxon>
        <taxon>eudicotyledons</taxon>
        <taxon>Gunneridae</taxon>
        <taxon>Pentapetalae</taxon>
        <taxon>rosids</taxon>
        <taxon>fabids</taxon>
        <taxon>Fagales</taxon>
        <taxon>Juglandaceae</taxon>
        <taxon>Carya</taxon>
    </lineage>
</organism>
<dbReference type="EMBL" id="CM031812">
    <property type="protein sequence ID" value="KAG6657879.1"/>
    <property type="molecule type" value="Genomic_DNA"/>
</dbReference>
<dbReference type="AlphaFoldDB" id="A0A8T1QUE2"/>
<evidence type="ECO:0000256" key="1">
    <source>
        <dbReference type="SAM" id="MobiDB-lite"/>
    </source>
</evidence>
<comment type="caution">
    <text evidence="2">The sequence shown here is derived from an EMBL/GenBank/DDBJ whole genome shotgun (WGS) entry which is preliminary data.</text>
</comment>
<feature type="region of interest" description="Disordered" evidence="1">
    <location>
        <begin position="32"/>
        <end position="52"/>
    </location>
</feature>
<evidence type="ECO:0000313" key="2">
    <source>
        <dbReference type="EMBL" id="KAG6657879.1"/>
    </source>
</evidence>
<name>A0A8T1QUE2_CARIL</name>
<proteinExistence type="predicted"/>
<evidence type="ECO:0000313" key="3">
    <source>
        <dbReference type="Proteomes" id="UP000811609"/>
    </source>
</evidence>
<keyword evidence="3" id="KW-1185">Reference proteome</keyword>
<reference evidence="2" key="1">
    <citation type="submission" date="2020-12" db="EMBL/GenBank/DDBJ databases">
        <title>WGS assembly of Carya illinoinensis cv. Pawnee.</title>
        <authorList>
            <person name="Platts A."/>
            <person name="Shu S."/>
            <person name="Wright S."/>
            <person name="Barry K."/>
            <person name="Edger P."/>
            <person name="Pires J.C."/>
            <person name="Schmutz J."/>
        </authorList>
    </citation>
    <scope>NUCLEOTIDE SEQUENCE</scope>
    <source>
        <tissue evidence="2">Leaf</tissue>
    </source>
</reference>
<gene>
    <name evidence="2" type="ORF">CIPAW_04G120600</name>
</gene>